<evidence type="ECO:0000313" key="7">
    <source>
        <dbReference type="Proteomes" id="UP000006757"/>
    </source>
</evidence>
<dbReference type="eggNOG" id="KOG1176">
    <property type="taxonomic scope" value="Eukaryota"/>
</dbReference>
<dbReference type="GO" id="GO:0016405">
    <property type="term" value="F:CoA-ligase activity"/>
    <property type="evidence" value="ECO:0007669"/>
    <property type="project" value="TreeGrafter"/>
</dbReference>
<name>K1VET1_TRIAC</name>
<feature type="domain" description="AMP-dependent synthetase/ligase" evidence="4">
    <location>
        <begin position="74"/>
        <end position="370"/>
    </location>
</feature>
<evidence type="ECO:0000256" key="3">
    <source>
        <dbReference type="SAM" id="MobiDB-lite"/>
    </source>
</evidence>
<proteinExistence type="inferred from homology"/>
<feature type="compositionally biased region" description="Polar residues" evidence="3">
    <location>
        <begin position="1"/>
        <end position="13"/>
    </location>
</feature>
<dbReference type="Pfam" id="PF13193">
    <property type="entry name" value="AMP-binding_C"/>
    <property type="match status" value="1"/>
</dbReference>
<dbReference type="InParanoid" id="K1VET1"/>
<evidence type="ECO:0000256" key="1">
    <source>
        <dbReference type="ARBA" id="ARBA00006432"/>
    </source>
</evidence>
<keyword evidence="2" id="KW-0436">Ligase</keyword>
<dbReference type="Gene3D" id="3.40.50.12780">
    <property type="entry name" value="N-terminal domain of ligase-like"/>
    <property type="match status" value="2"/>
</dbReference>
<sequence length="655" mass="69073">MASNPASRRNSISHWPEIDFSRPTAPPPKRVKEGVKIYDSPSPAPFLAQINVFDFLLPKCEGISPMPTYSGVLPAILEGSRTMSRQELRDMSLRLAAGLGALGVKSGDVGIVRAEGIEGSVALYALLAAGLVASPLVPDVDMGHQLADSRPSIVFVPPTLLSTFETTNQQLDPRIPDDRVILLSPPSTSFDLQPQRYRTLYDVLAPPSDPVSLNGAASMSPALRLYTPAGRAVILSHLNVTSQLSSAQLELGPGDVALIAPGSPFIASLIPLALGAAVTHSSSSAILTSLEDSEATLAFLPPPAISALLAKLASRDGEARELGLRCIISTGSPLHSLARRVEHALPSVRVLPAYATAETGPPGADGRERRPARPTSAAREKLLLRGPSHSSSSAILTSLEDSEATLAFLPPPAISALLAKLASRDGEARELGLRCIISTGSPLHSLARRVEHALPSVRVLPAYATAETGLAVMHNDDPDSTVGTLAAGLQARLVQMDGSDAPLGPLGGKGELLLRGPSVSTTGHWHRTGDIASVRHGRWSIHGKIANRFSVAGTQVCPERLEALLLRHPHVRDAAVAGSEEGVRAHLVLDAGGEGPEGVAQHVMRYVQGRTRKSKWVRGVVLASAIPRTSAGLVRRGELGAGEVVRYEPSRWARL</sequence>
<dbReference type="Gene3D" id="3.30.300.30">
    <property type="match status" value="1"/>
</dbReference>
<evidence type="ECO:0000256" key="2">
    <source>
        <dbReference type="ARBA" id="ARBA00022598"/>
    </source>
</evidence>
<dbReference type="PANTHER" id="PTHR24096:SF149">
    <property type="entry name" value="AMP-BINDING DOMAIN-CONTAINING PROTEIN-RELATED"/>
    <property type="match status" value="1"/>
</dbReference>
<comment type="caution">
    <text evidence="6">The sequence shown here is derived from an EMBL/GenBank/DDBJ whole genome shotgun (WGS) entry which is preliminary data.</text>
</comment>
<dbReference type="PANTHER" id="PTHR24096">
    <property type="entry name" value="LONG-CHAIN-FATTY-ACID--COA LIGASE"/>
    <property type="match status" value="1"/>
</dbReference>
<organism evidence="6 7">
    <name type="scientific">Trichosporon asahii var. asahii (strain CBS 8904)</name>
    <name type="common">Yeast</name>
    <dbReference type="NCBI Taxonomy" id="1220162"/>
    <lineage>
        <taxon>Eukaryota</taxon>
        <taxon>Fungi</taxon>
        <taxon>Dikarya</taxon>
        <taxon>Basidiomycota</taxon>
        <taxon>Agaricomycotina</taxon>
        <taxon>Tremellomycetes</taxon>
        <taxon>Trichosporonales</taxon>
        <taxon>Trichosporonaceae</taxon>
        <taxon>Trichosporon</taxon>
    </lineage>
</organism>
<feature type="domain" description="AMP-dependent synthetase/ligase" evidence="4">
    <location>
        <begin position="388"/>
        <end position="520"/>
    </location>
</feature>
<dbReference type="InterPro" id="IPR000873">
    <property type="entry name" value="AMP-dep_synth/lig_dom"/>
</dbReference>
<dbReference type="InterPro" id="IPR025110">
    <property type="entry name" value="AMP-bd_C"/>
</dbReference>
<dbReference type="HOGENOM" id="CLU_498930_0_0_1"/>
<gene>
    <name evidence="6" type="ORF">A1Q2_03126</name>
</gene>
<dbReference type="SUPFAM" id="SSF56801">
    <property type="entry name" value="Acetyl-CoA synthetase-like"/>
    <property type="match status" value="2"/>
</dbReference>
<evidence type="ECO:0000259" key="4">
    <source>
        <dbReference type="Pfam" id="PF00501"/>
    </source>
</evidence>
<dbReference type="InterPro" id="IPR042099">
    <property type="entry name" value="ANL_N_sf"/>
</dbReference>
<dbReference type="Proteomes" id="UP000006757">
    <property type="component" value="Unassembled WGS sequence"/>
</dbReference>
<dbReference type="STRING" id="1220162.K1VET1"/>
<feature type="region of interest" description="Disordered" evidence="3">
    <location>
        <begin position="1"/>
        <end position="29"/>
    </location>
</feature>
<comment type="similarity">
    <text evidence="1">Belongs to the ATP-dependent AMP-binding enzyme family.</text>
</comment>
<evidence type="ECO:0000313" key="6">
    <source>
        <dbReference type="EMBL" id="EKD02530.1"/>
    </source>
</evidence>
<feature type="region of interest" description="Disordered" evidence="3">
    <location>
        <begin position="356"/>
        <end position="376"/>
    </location>
</feature>
<protein>
    <submittedName>
        <fullName evidence="6">AMP binding protein</fullName>
    </submittedName>
</protein>
<dbReference type="AlphaFoldDB" id="K1VET1"/>
<feature type="domain" description="AMP-binding enzyme C-terminal" evidence="5">
    <location>
        <begin position="561"/>
        <end position="632"/>
    </location>
</feature>
<accession>K1VET1</accession>
<evidence type="ECO:0000259" key="5">
    <source>
        <dbReference type="Pfam" id="PF13193"/>
    </source>
</evidence>
<keyword evidence="7" id="KW-1185">Reference proteome</keyword>
<dbReference type="InterPro" id="IPR045851">
    <property type="entry name" value="AMP-bd_C_sf"/>
</dbReference>
<reference evidence="6 7" key="1">
    <citation type="journal article" date="2012" name="Eukaryot. Cell">
        <title>Genome sequence of the Trichosporon asahii environmental strain CBS 8904.</title>
        <authorList>
            <person name="Yang R.Y."/>
            <person name="Li H.T."/>
            <person name="Zhu H."/>
            <person name="Zhou G.P."/>
            <person name="Wang M."/>
            <person name="Wang L."/>
        </authorList>
    </citation>
    <scope>NUCLEOTIDE SEQUENCE [LARGE SCALE GENOMIC DNA]</scope>
    <source>
        <strain evidence="6 7">CBS 8904</strain>
    </source>
</reference>
<dbReference type="Pfam" id="PF00501">
    <property type="entry name" value="AMP-binding"/>
    <property type="match status" value="2"/>
</dbReference>
<dbReference type="EMBL" id="AMBO01000280">
    <property type="protein sequence ID" value="EKD02530.1"/>
    <property type="molecule type" value="Genomic_DNA"/>
</dbReference>